<dbReference type="EMBL" id="BPVZ01000383">
    <property type="protein sequence ID" value="GKV50640.1"/>
    <property type="molecule type" value="Genomic_DNA"/>
</dbReference>
<feature type="transmembrane region" description="Helical" evidence="1">
    <location>
        <begin position="12"/>
        <end position="33"/>
    </location>
</feature>
<keyword evidence="1" id="KW-0812">Transmembrane</keyword>
<dbReference type="Proteomes" id="UP001054252">
    <property type="component" value="Unassembled WGS sequence"/>
</dbReference>
<gene>
    <name evidence="2" type="ORF">SLEP1_g57341</name>
</gene>
<comment type="caution">
    <text evidence="2">The sequence shown here is derived from an EMBL/GenBank/DDBJ whole genome shotgun (WGS) entry which is preliminary data.</text>
</comment>
<proteinExistence type="predicted"/>
<evidence type="ECO:0000256" key="1">
    <source>
        <dbReference type="SAM" id="Phobius"/>
    </source>
</evidence>
<reference evidence="2 3" key="1">
    <citation type="journal article" date="2021" name="Commun. Biol.">
        <title>The genome of Shorea leprosula (Dipterocarpaceae) highlights the ecological relevance of drought in aseasonal tropical rainforests.</title>
        <authorList>
            <person name="Ng K.K.S."/>
            <person name="Kobayashi M.J."/>
            <person name="Fawcett J.A."/>
            <person name="Hatakeyama M."/>
            <person name="Paape T."/>
            <person name="Ng C.H."/>
            <person name="Ang C.C."/>
            <person name="Tnah L.H."/>
            <person name="Lee C.T."/>
            <person name="Nishiyama T."/>
            <person name="Sese J."/>
            <person name="O'Brien M.J."/>
            <person name="Copetti D."/>
            <person name="Mohd Noor M.I."/>
            <person name="Ong R.C."/>
            <person name="Putra M."/>
            <person name="Sireger I.Z."/>
            <person name="Indrioko S."/>
            <person name="Kosugi Y."/>
            <person name="Izuno A."/>
            <person name="Isagi Y."/>
            <person name="Lee S.L."/>
            <person name="Shimizu K.K."/>
        </authorList>
    </citation>
    <scope>NUCLEOTIDE SEQUENCE [LARGE SCALE GENOMIC DNA]</scope>
    <source>
        <strain evidence="2">214</strain>
    </source>
</reference>
<protein>
    <submittedName>
        <fullName evidence="2">Uncharacterized protein</fullName>
    </submittedName>
</protein>
<keyword evidence="3" id="KW-1185">Reference proteome</keyword>
<accession>A0AAV5MM59</accession>
<dbReference type="AlphaFoldDB" id="A0AAV5MM59"/>
<keyword evidence="1" id="KW-0472">Membrane</keyword>
<sequence length="35" mass="4221">MDKIVIKLEAKCYSFFLSYTYFHCFLMIIISPIQN</sequence>
<evidence type="ECO:0000313" key="2">
    <source>
        <dbReference type="EMBL" id="GKV50640.1"/>
    </source>
</evidence>
<organism evidence="2 3">
    <name type="scientific">Rubroshorea leprosula</name>
    <dbReference type="NCBI Taxonomy" id="152421"/>
    <lineage>
        <taxon>Eukaryota</taxon>
        <taxon>Viridiplantae</taxon>
        <taxon>Streptophyta</taxon>
        <taxon>Embryophyta</taxon>
        <taxon>Tracheophyta</taxon>
        <taxon>Spermatophyta</taxon>
        <taxon>Magnoliopsida</taxon>
        <taxon>eudicotyledons</taxon>
        <taxon>Gunneridae</taxon>
        <taxon>Pentapetalae</taxon>
        <taxon>rosids</taxon>
        <taxon>malvids</taxon>
        <taxon>Malvales</taxon>
        <taxon>Dipterocarpaceae</taxon>
        <taxon>Rubroshorea</taxon>
    </lineage>
</organism>
<evidence type="ECO:0000313" key="3">
    <source>
        <dbReference type="Proteomes" id="UP001054252"/>
    </source>
</evidence>
<name>A0AAV5MM59_9ROSI</name>
<keyword evidence="1" id="KW-1133">Transmembrane helix</keyword>